<protein>
    <submittedName>
        <fullName evidence="1">Uncharacterized protein</fullName>
    </submittedName>
</protein>
<accession>A0ACB7ZVZ6</accession>
<keyword evidence="2" id="KW-1185">Reference proteome</keyword>
<dbReference type="Proteomes" id="UP000790377">
    <property type="component" value="Unassembled WGS sequence"/>
</dbReference>
<evidence type="ECO:0000313" key="2">
    <source>
        <dbReference type="Proteomes" id="UP000790377"/>
    </source>
</evidence>
<name>A0ACB7ZVZ6_9AGAM</name>
<proteinExistence type="predicted"/>
<dbReference type="EMBL" id="MU268348">
    <property type="protein sequence ID" value="KAH7904832.1"/>
    <property type="molecule type" value="Genomic_DNA"/>
</dbReference>
<reference evidence="1" key="1">
    <citation type="journal article" date="2021" name="New Phytol.">
        <title>Evolutionary innovations through gain and loss of genes in the ectomycorrhizal Boletales.</title>
        <authorList>
            <person name="Wu G."/>
            <person name="Miyauchi S."/>
            <person name="Morin E."/>
            <person name="Kuo A."/>
            <person name="Drula E."/>
            <person name="Varga T."/>
            <person name="Kohler A."/>
            <person name="Feng B."/>
            <person name="Cao Y."/>
            <person name="Lipzen A."/>
            <person name="Daum C."/>
            <person name="Hundley H."/>
            <person name="Pangilinan J."/>
            <person name="Johnson J."/>
            <person name="Barry K."/>
            <person name="LaButti K."/>
            <person name="Ng V."/>
            <person name="Ahrendt S."/>
            <person name="Min B."/>
            <person name="Choi I.G."/>
            <person name="Park H."/>
            <person name="Plett J.M."/>
            <person name="Magnuson J."/>
            <person name="Spatafora J.W."/>
            <person name="Nagy L.G."/>
            <person name="Henrissat B."/>
            <person name="Grigoriev I.V."/>
            <person name="Yang Z.L."/>
            <person name="Xu J."/>
            <person name="Martin F.M."/>
        </authorList>
    </citation>
    <scope>NUCLEOTIDE SEQUENCE</scope>
    <source>
        <strain evidence="1">ATCC 28755</strain>
    </source>
</reference>
<gene>
    <name evidence="1" type="ORF">BJ138DRAFT_1119034</name>
</gene>
<comment type="caution">
    <text evidence="1">The sequence shown here is derived from an EMBL/GenBank/DDBJ whole genome shotgun (WGS) entry which is preliminary data.</text>
</comment>
<evidence type="ECO:0000313" key="1">
    <source>
        <dbReference type="EMBL" id="KAH7904832.1"/>
    </source>
</evidence>
<sequence length="656" mass="73901">MSDRCNQQPQGSYSRNNTDRESSMEDSQDDPMGRPAQTTPAVSSSSSTKRARRLTDEDGRGRKRSPDGWVWRSMTQIVAHASSCAVCAVYEEHIHSADGVSPTIYGAFRVRDSWYSERALWGMLPGCDEIVLMKDRIRRLEGDRATLNDKREEQRVNLRASEAKGSGGSENTSSSGSKITPGPPLPRLSLVHRLAAGPQRDSAAAPPSTSTSASQRAPVTRYKLPQRAPVAPYELMPPPSPEHRPLEGNTMDEDSNDEPVSKAEKKHRRNWVNPSTQFDDEPWEDMVSHLNQLDREREDMDAAMSASRRDHDRSVVDNNGASGSNVKLPHRGTASNRQDARDRGVDFDESTLYDRGVNIPVWEMGENKNLFYRYEGIGEETLVVAIAGQEYRFTGDAKIKAEANIAKRVPPSLNGLRRTGVPVLRNYAKWRSLYRRTCDKRQRLPDMVHKAKRFITNAQVAYPRSWLQAVALEEWKTPQWFIDWSANRPQAPVPQGTSAQIPTPAASEKPKKLTLRQPGVEDTPDVTTRDPQSYDSFLLRMLPSTIIADILRIHTILIILIIILATAFTVFLLHRTPTPHITHSETGTQTEASEIKTEEEEIHVPIKLETIEIKIEEIDIEVKLEEEEIRFATDDFETDLDPLDRAIARFLAPSFL</sequence>
<organism evidence="1 2">
    <name type="scientific">Hygrophoropsis aurantiaca</name>
    <dbReference type="NCBI Taxonomy" id="72124"/>
    <lineage>
        <taxon>Eukaryota</taxon>
        <taxon>Fungi</taxon>
        <taxon>Dikarya</taxon>
        <taxon>Basidiomycota</taxon>
        <taxon>Agaricomycotina</taxon>
        <taxon>Agaricomycetes</taxon>
        <taxon>Agaricomycetidae</taxon>
        <taxon>Boletales</taxon>
        <taxon>Coniophorineae</taxon>
        <taxon>Hygrophoropsidaceae</taxon>
        <taxon>Hygrophoropsis</taxon>
    </lineage>
</organism>